<dbReference type="InterPro" id="IPR013087">
    <property type="entry name" value="Znf_C2H2_type"/>
</dbReference>
<feature type="region of interest" description="Disordered" evidence="1">
    <location>
        <begin position="224"/>
        <end position="312"/>
    </location>
</feature>
<dbReference type="AlphaFoldDB" id="A0A5D3AP40"/>
<dbReference type="Proteomes" id="UP000322245">
    <property type="component" value="Unassembled WGS sequence"/>
</dbReference>
<protein>
    <recommendedName>
        <fullName evidence="2">C2H2-type domain-containing protein</fullName>
    </recommendedName>
</protein>
<feature type="compositionally biased region" description="Low complexity" evidence="1">
    <location>
        <begin position="239"/>
        <end position="252"/>
    </location>
</feature>
<comment type="caution">
    <text evidence="3">The sequence shown here is derived from an EMBL/GenBank/DDBJ whole genome shotgun (WGS) entry which is preliminary data.</text>
</comment>
<proteinExistence type="predicted"/>
<evidence type="ECO:0000259" key="2">
    <source>
        <dbReference type="PROSITE" id="PS00028"/>
    </source>
</evidence>
<feature type="compositionally biased region" description="Low complexity" evidence="1">
    <location>
        <begin position="194"/>
        <end position="205"/>
    </location>
</feature>
<feature type="compositionally biased region" description="Gly residues" evidence="1">
    <location>
        <begin position="301"/>
        <end position="312"/>
    </location>
</feature>
<evidence type="ECO:0000256" key="1">
    <source>
        <dbReference type="SAM" id="MobiDB-lite"/>
    </source>
</evidence>
<feature type="compositionally biased region" description="Polar residues" evidence="1">
    <location>
        <begin position="261"/>
        <end position="276"/>
    </location>
</feature>
<gene>
    <name evidence="3" type="ORF">B9479_008004</name>
</gene>
<keyword evidence="4" id="KW-1185">Reference proteome</keyword>
<evidence type="ECO:0000313" key="4">
    <source>
        <dbReference type="Proteomes" id="UP000322245"/>
    </source>
</evidence>
<accession>A0A5D3AP40</accession>
<name>A0A5D3AP40_9TREE</name>
<sequence length="312" mass="34270">MTAQVATQDASQPLFYCRWDFCSHAFTALHDWEIHFEVEHMPNEKAQDFSGKMRRRRRDGQWELVEQRFSATAENLPLSGTTGDTSLTMSLPPFSQNIPNDTQGHMDPRMIFPPQRSPDLYDHDQLVGPEDEYLNLDGAIPRQLSASLPEADTGLSQQSEGQHSRFSEASPPEAALHTSQPQSTNQLFWDQDSLTKPQSPKSSPSVPLPTPAQRRFMEHGQDILVPSSENRTTPGGARQTSSGTSGGQSSSSHLSPEKKTPSSSLESKFNSDSPRTIQWGGAATTAGGKKDTPRAQEQGMDRGGIGFGFANK</sequence>
<organism evidence="3 4">
    <name type="scientific">Cryptococcus floricola</name>
    <dbReference type="NCBI Taxonomy" id="2591691"/>
    <lineage>
        <taxon>Eukaryota</taxon>
        <taxon>Fungi</taxon>
        <taxon>Dikarya</taxon>
        <taxon>Basidiomycota</taxon>
        <taxon>Agaricomycotina</taxon>
        <taxon>Tremellomycetes</taxon>
        <taxon>Tremellales</taxon>
        <taxon>Cryptococcaceae</taxon>
        <taxon>Cryptococcus</taxon>
    </lineage>
</organism>
<reference evidence="3 4" key="1">
    <citation type="submission" date="2017-05" db="EMBL/GenBank/DDBJ databases">
        <title>The Genome Sequence of Tsuchiyaea wingfieldii DSM 27421.</title>
        <authorList>
            <person name="Cuomo C."/>
            <person name="Passer A."/>
            <person name="Billmyre B."/>
            <person name="Heitman J."/>
        </authorList>
    </citation>
    <scope>NUCLEOTIDE SEQUENCE [LARGE SCALE GENOMIC DNA]</scope>
    <source>
        <strain evidence="3 4">DSM 27421</strain>
    </source>
</reference>
<feature type="domain" description="C2H2-type" evidence="2">
    <location>
        <begin position="17"/>
        <end position="40"/>
    </location>
</feature>
<evidence type="ECO:0000313" key="3">
    <source>
        <dbReference type="EMBL" id="TYJ51426.1"/>
    </source>
</evidence>
<dbReference type="EMBL" id="NIDF01000243">
    <property type="protein sequence ID" value="TYJ51426.1"/>
    <property type="molecule type" value="Genomic_DNA"/>
</dbReference>
<dbReference type="PROSITE" id="PS00028">
    <property type="entry name" value="ZINC_FINGER_C2H2_1"/>
    <property type="match status" value="1"/>
</dbReference>
<feature type="region of interest" description="Disordered" evidence="1">
    <location>
        <begin position="151"/>
        <end position="212"/>
    </location>
</feature>
<feature type="compositionally biased region" description="Polar residues" evidence="1">
    <location>
        <begin position="177"/>
        <end position="188"/>
    </location>
</feature>